<evidence type="ECO:0000256" key="1">
    <source>
        <dbReference type="SAM" id="MobiDB-lite"/>
    </source>
</evidence>
<evidence type="ECO:0000313" key="2">
    <source>
        <dbReference type="EMBL" id="RML24697.1"/>
    </source>
</evidence>
<reference evidence="2 3" key="1">
    <citation type="submission" date="2018-08" db="EMBL/GenBank/DDBJ databases">
        <title>Recombination of ecologically and evolutionarily significant loci maintains genetic cohesion in the Pseudomonas syringae species complex.</title>
        <authorList>
            <person name="Dillon M."/>
            <person name="Thakur S."/>
            <person name="Almeida R.N.D."/>
            <person name="Weir B.S."/>
            <person name="Guttman D.S."/>
        </authorList>
    </citation>
    <scope>NUCLEOTIDE SEQUENCE [LARGE SCALE GENOMIC DNA]</scope>
    <source>
        <strain evidence="2 3">88_10</strain>
    </source>
</reference>
<name>A0A3M2UCS2_PSEYM</name>
<accession>A0A3M2UCS2</accession>
<protein>
    <submittedName>
        <fullName evidence="2">Uncharacterized protein</fullName>
    </submittedName>
</protein>
<dbReference type="EMBL" id="RBNL01004761">
    <property type="protein sequence ID" value="RML24697.1"/>
    <property type="molecule type" value="Genomic_DNA"/>
</dbReference>
<sequence length="117" mass="12741">MPNKAPKQSLALGRRRRALDHDSQARRVSALLALYGKNSPPPILQVIAADGINAITSAASQDAACKAYSRTMIGVRVQIAADCLDPREEALLEASLSCNDLQSKWHRPAIIAFFDRD</sequence>
<gene>
    <name evidence="2" type="ORF">APX70_02076</name>
</gene>
<organism evidence="2 3">
    <name type="scientific">Pseudomonas syringae pv. maculicola</name>
    <dbReference type="NCBI Taxonomy" id="59511"/>
    <lineage>
        <taxon>Bacteria</taxon>
        <taxon>Pseudomonadati</taxon>
        <taxon>Pseudomonadota</taxon>
        <taxon>Gammaproteobacteria</taxon>
        <taxon>Pseudomonadales</taxon>
        <taxon>Pseudomonadaceae</taxon>
        <taxon>Pseudomonas</taxon>
    </lineage>
</organism>
<dbReference type="Proteomes" id="UP000282378">
    <property type="component" value="Unassembled WGS sequence"/>
</dbReference>
<proteinExistence type="predicted"/>
<comment type="caution">
    <text evidence="2">The sequence shown here is derived from an EMBL/GenBank/DDBJ whole genome shotgun (WGS) entry which is preliminary data.</text>
</comment>
<dbReference type="AlphaFoldDB" id="A0A3M2UCS2"/>
<feature type="region of interest" description="Disordered" evidence="1">
    <location>
        <begin position="1"/>
        <end position="21"/>
    </location>
</feature>
<evidence type="ECO:0000313" key="3">
    <source>
        <dbReference type="Proteomes" id="UP000282378"/>
    </source>
</evidence>